<accession>A0A0R2JZ33</accession>
<proteinExistence type="predicted"/>
<evidence type="ECO:0000313" key="5">
    <source>
        <dbReference type="Proteomes" id="UP000182818"/>
    </source>
</evidence>
<dbReference type="Gene3D" id="3.30.300.130">
    <property type="entry name" value="Fe-S cluster assembly (FSCA)"/>
    <property type="match status" value="1"/>
</dbReference>
<organism evidence="2 4">
    <name type="scientific">Pediococcus ethanolidurans</name>
    <dbReference type="NCBI Taxonomy" id="319653"/>
    <lineage>
        <taxon>Bacteria</taxon>
        <taxon>Bacillati</taxon>
        <taxon>Bacillota</taxon>
        <taxon>Bacilli</taxon>
        <taxon>Lactobacillales</taxon>
        <taxon>Lactobacillaceae</taxon>
        <taxon>Pediococcus</taxon>
    </lineage>
</organism>
<evidence type="ECO:0000259" key="1">
    <source>
        <dbReference type="Pfam" id="PF01883"/>
    </source>
</evidence>
<evidence type="ECO:0000313" key="4">
    <source>
        <dbReference type="Proteomes" id="UP000051749"/>
    </source>
</evidence>
<dbReference type="Proteomes" id="UP000182818">
    <property type="component" value="Unassembled WGS sequence"/>
</dbReference>
<reference evidence="2 4" key="1">
    <citation type="journal article" date="2015" name="Genome Announc.">
        <title>Expanding the biotechnology potential of lactobacilli through comparative genomics of 213 strains and associated genera.</title>
        <authorList>
            <person name="Sun Z."/>
            <person name="Harris H.M."/>
            <person name="McCann A."/>
            <person name="Guo C."/>
            <person name="Argimon S."/>
            <person name="Zhang W."/>
            <person name="Yang X."/>
            <person name="Jeffery I.B."/>
            <person name="Cooney J.C."/>
            <person name="Kagawa T.F."/>
            <person name="Liu W."/>
            <person name="Song Y."/>
            <person name="Salvetti E."/>
            <person name="Wrobel A."/>
            <person name="Rasinkangas P."/>
            <person name="Parkhill J."/>
            <person name="Rea M.C."/>
            <person name="O'Sullivan O."/>
            <person name="Ritari J."/>
            <person name="Douillard F.P."/>
            <person name="Paul Ross R."/>
            <person name="Yang R."/>
            <person name="Briner A.E."/>
            <person name="Felis G.E."/>
            <person name="de Vos W.M."/>
            <person name="Barrangou R."/>
            <person name="Klaenhammer T.R."/>
            <person name="Caufield P.W."/>
            <person name="Cui Y."/>
            <person name="Zhang H."/>
            <person name="O'Toole P.W."/>
        </authorList>
    </citation>
    <scope>NUCLEOTIDE SEQUENCE [LARGE SCALE GENOMIC DNA]</scope>
    <source>
        <strain evidence="2 4">DSM 22301</strain>
    </source>
</reference>
<gene>
    <name evidence="2" type="ORF">IV87_GL000399</name>
    <name evidence="3" type="ORF">SAMN04487973_1093</name>
</gene>
<dbReference type="InterPro" id="IPR034904">
    <property type="entry name" value="FSCA_dom_sf"/>
</dbReference>
<dbReference type="OrthoDB" id="9805360at2"/>
<dbReference type="PANTHER" id="PTHR42831">
    <property type="entry name" value="FE-S PROTEIN MATURATION AUXILIARY FACTOR YITW"/>
    <property type="match status" value="1"/>
</dbReference>
<comment type="caution">
    <text evidence="2">The sequence shown here is derived from an EMBL/GenBank/DDBJ whole genome shotgun (WGS) entry which is preliminary data.</text>
</comment>
<dbReference type="SUPFAM" id="SSF117916">
    <property type="entry name" value="Fe-S cluster assembly (FSCA) domain-like"/>
    <property type="match status" value="1"/>
</dbReference>
<dbReference type="RefSeq" id="WP_057806579.1">
    <property type="nucleotide sequence ID" value="NZ_BJYP01000021.1"/>
</dbReference>
<dbReference type="PANTHER" id="PTHR42831:SF1">
    <property type="entry name" value="FE-S PROTEIN MATURATION AUXILIARY FACTOR YITW"/>
    <property type="match status" value="1"/>
</dbReference>
<name>A0A0R2JZ33_9LACO</name>
<dbReference type="Proteomes" id="UP000051749">
    <property type="component" value="Unassembled WGS sequence"/>
</dbReference>
<sequence length="105" mass="11721">MAAEDSDFKEKGFQILSKVIDPEIGVDLVGLGLIYDVQVDEKGLCTVTMTLTMMGCPLTDVLNDAITEALMAADEVKKVRIDLVWEPIWTIDRMSREARVRLGMM</sequence>
<dbReference type="STRING" id="319653.SAMN04487973_1093"/>
<dbReference type="EMBL" id="FOGK01000009">
    <property type="protein sequence ID" value="SER53824.1"/>
    <property type="molecule type" value="Genomic_DNA"/>
</dbReference>
<dbReference type="AlphaFoldDB" id="A0A0R2JZ33"/>
<evidence type="ECO:0000313" key="3">
    <source>
        <dbReference type="EMBL" id="SER53824.1"/>
    </source>
</evidence>
<dbReference type="GeneID" id="76043771"/>
<dbReference type="Pfam" id="PF01883">
    <property type="entry name" value="FeS_assembly_P"/>
    <property type="match status" value="1"/>
</dbReference>
<dbReference type="InterPro" id="IPR002744">
    <property type="entry name" value="MIP18-like"/>
</dbReference>
<dbReference type="EMBL" id="JQBY01000012">
    <property type="protein sequence ID" value="KRN82315.1"/>
    <property type="molecule type" value="Genomic_DNA"/>
</dbReference>
<feature type="domain" description="MIP18 family-like" evidence="1">
    <location>
        <begin position="14"/>
        <end position="81"/>
    </location>
</feature>
<dbReference type="PATRIC" id="fig|319653.3.peg.408"/>
<evidence type="ECO:0000313" key="2">
    <source>
        <dbReference type="EMBL" id="KRN82315.1"/>
    </source>
</evidence>
<reference evidence="3 5" key="2">
    <citation type="submission" date="2016-10" db="EMBL/GenBank/DDBJ databases">
        <authorList>
            <person name="Varghese N."/>
            <person name="Submissions S."/>
        </authorList>
    </citation>
    <scope>NUCLEOTIDE SEQUENCE [LARGE SCALE GENOMIC DNA]</scope>
    <source>
        <strain evidence="3 5">CGMCC 1.3889</strain>
    </source>
</reference>
<keyword evidence="5" id="KW-1185">Reference proteome</keyword>
<dbReference type="InterPro" id="IPR052339">
    <property type="entry name" value="Fe-S_Maturation_MIP18"/>
</dbReference>
<protein>
    <submittedName>
        <fullName evidence="3">Metal-sulfur cluster biosynthetic enzyme</fullName>
    </submittedName>
</protein>